<keyword evidence="2" id="KW-1133">Transmembrane helix</keyword>
<accession>A0ABD6C0V5</accession>
<proteinExistence type="predicted"/>
<feature type="region of interest" description="Disordered" evidence="1">
    <location>
        <begin position="35"/>
        <end position="81"/>
    </location>
</feature>
<dbReference type="Proteomes" id="UP001597185">
    <property type="component" value="Unassembled WGS sequence"/>
</dbReference>
<name>A0ABD6C0V5_9EURY</name>
<protein>
    <submittedName>
        <fullName evidence="3">Uncharacterized protein</fullName>
    </submittedName>
</protein>
<dbReference type="EMBL" id="JBHUDB010000006">
    <property type="protein sequence ID" value="MFD1570922.1"/>
    <property type="molecule type" value="Genomic_DNA"/>
</dbReference>
<evidence type="ECO:0000313" key="4">
    <source>
        <dbReference type="Proteomes" id="UP001597185"/>
    </source>
</evidence>
<keyword evidence="2" id="KW-0472">Membrane</keyword>
<comment type="caution">
    <text evidence="3">The sequence shown here is derived from an EMBL/GenBank/DDBJ whole genome shotgun (WGS) entry which is preliminary data.</text>
</comment>
<organism evidence="3 4">
    <name type="scientific">Halorubrum laminariae</name>
    <dbReference type="NCBI Taxonomy" id="1433523"/>
    <lineage>
        <taxon>Archaea</taxon>
        <taxon>Methanobacteriati</taxon>
        <taxon>Methanobacteriota</taxon>
        <taxon>Stenosarchaea group</taxon>
        <taxon>Halobacteria</taxon>
        <taxon>Halobacteriales</taxon>
        <taxon>Haloferacaceae</taxon>
        <taxon>Halorubrum</taxon>
    </lineage>
</organism>
<keyword evidence="2" id="KW-0812">Transmembrane</keyword>
<feature type="compositionally biased region" description="Low complexity" evidence="1">
    <location>
        <begin position="60"/>
        <end position="73"/>
    </location>
</feature>
<evidence type="ECO:0000313" key="3">
    <source>
        <dbReference type="EMBL" id="MFD1570922.1"/>
    </source>
</evidence>
<dbReference type="RefSeq" id="WP_256418316.1">
    <property type="nucleotide sequence ID" value="NZ_JANHDL010000005.1"/>
</dbReference>
<sequence length="81" mass="8245">MFQYLSAVGVAAVIATTLMVAVMLYLVWGALNNDVHSPTPDTGDSPELGEGPGLDESTESSESVESADAAEGELTAEGNSA</sequence>
<feature type="transmembrane region" description="Helical" evidence="2">
    <location>
        <begin position="6"/>
        <end position="28"/>
    </location>
</feature>
<keyword evidence="4" id="KW-1185">Reference proteome</keyword>
<reference evidence="3 4" key="1">
    <citation type="journal article" date="2019" name="Int. J. Syst. Evol. Microbiol.">
        <title>The Global Catalogue of Microorganisms (GCM) 10K type strain sequencing project: providing services to taxonomists for standard genome sequencing and annotation.</title>
        <authorList>
            <consortium name="The Broad Institute Genomics Platform"/>
            <consortium name="The Broad Institute Genome Sequencing Center for Infectious Disease"/>
            <person name="Wu L."/>
            <person name="Ma J."/>
        </authorList>
    </citation>
    <scope>NUCLEOTIDE SEQUENCE [LARGE SCALE GENOMIC DNA]</scope>
    <source>
        <strain evidence="3 4">CGMCC 1.12689</strain>
    </source>
</reference>
<dbReference type="AlphaFoldDB" id="A0ABD6C0V5"/>
<gene>
    <name evidence="3" type="ORF">ACFR9T_10040</name>
</gene>
<evidence type="ECO:0000256" key="2">
    <source>
        <dbReference type="SAM" id="Phobius"/>
    </source>
</evidence>
<evidence type="ECO:0000256" key="1">
    <source>
        <dbReference type="SAM" id="MobiDB-lite"/>
    </source>
</evidence>